<keyword evidence="2" id="KW-1185">Reference proteome</keyword>
<organism evidence="1 2">
    <name type="scientific">Characodon lateralis</name>
    <dbReference type="NCBI Taxonomy" id="208331"/>
    <lineage>
        <taxon>Eukaryota</taxon>
        <taxon>Metazoa</taxon>
        <taxon>Chordata</taxon>
        <taxon>Craniata</taxon>
        <taxon>Vertebrata</taxon>
        <taxon>Euteleostomi</taxon>
        <taxon>Actinopterygii</taxon>
        <taxon>Neopterygii</taxon>
        <taxon>Teleostei</taxon>
        <taxon>Neoteleostei</taxon>
        <taxon>Acanthomorphata</taxon>
        <taxon>Ovalentaria</taxon>
        <taxon>Atherinomorphae</taxon>
        <taxon>Cyprinodontiformes</taxon>
        <taxon>Goodeidae</taxon>
        <taxon>Characodon</taxon>
    </lineage>
</organism>
<evidence type="ECO:0000313" key="2">
    <source>
        <dbReference type="Proteomes" id="UP001352852"/>
    </source>
</evidence>
<accession>A0ABU7DDA4</accession>
<protein>
    <submittedName>
        <fullName evidence="1">Uncharacterized protein</fullName>
    </submittedName>
</protein>
<sequence>MRRCILPPVLLQGYRVTQPGKKPVINYRDLMERDPVRLYKSPCWEKGQGDSEPGCVLKGQSVCKFSGKQHPRLMAQAQRHCLECGWLAL</sequence>
<dbReference type="Proteomes" id="UP001352852">
    <property type="component" value="Unassembled WGS sequence"/>
</dbReference>
<proteinExistence type="predicted"/>
<comment type="caution">
    <text evidence="1">The sequence shown here is derived from an EMBL/GenBank/DDBJ whole genome shotgun (WGS) entry which is preliminary data.</text>
</comment>
<name>A0ABU7DDA4_9TELE</name>
<gene>
    <name evidence="1" type="ORF">CHARACLAT_003180</name>
</gene>
<dbReference type="EMBL" id="JAHUTJ010024729">
    <property type="protein sequence ID" value="MED6273092.1"/>
    <property type="molecule type" value="Genomic_DNA"/>
</dbReference>
<reference evidence="1 2" key="1">
    <citation type="submission" date="2021-06" db="EMBL/GenBank/DDBJ databases">
        <authorList>
            <person name="Palmer J.M."/>
        </authorList>
    </citation>
    <scope>NUCLEOTIDE SEQUENCE [LARGE SCALE GENOMIC DNA]</scope>
    <source>
        <strain evidence="1 2">CL_MEX2019</strain>
        <tissue evidence="1">Muscle</tissue>
    </source>
</reference>
<evidence type="ECO:0000313" key="1">
    <source>
        <dbReference type="EMBL" id="MED6273092.1"/>
    </source>
</evidence>